<sequence length="373" mass="40600">MSLTQEAVLSGPLPVEKRPDVEKAGIDPPDEFDLLREADSERDSTAPLLDKEAPELPKASRAKVLFFIVVNILATVGIVFTNKAIFSHPSLKNAQLSFASFHFVITWLILHTLSRPRFAVFAPRRVSIREVAPLSVAMSCSVLFTNLSLTYSTITFYQVARTLLTPCVAGMNYFFYRAGLPRSAALALIPTCLGVGIVSYYEKQPAAAADDGKSSITSSLGIIFTVCGIFASSIYTVWVARYHRKLHMSSMQLLLNQIPVSAFFLLYFLPFVDVLPAWETLTPNRWVLILMSGLFAAAINISQFCVIAQTGPVSSTVVGHVKNCVIVSIGWAYSNKSIVDKSAIGLVLALGGSAAYSVITLKKNSLAQSKHGK</sequence>
<feature type="transmembrane region" description="Helical" evidence="7">
    <location>
        <begin position="64"/>
        <end position="81"/>
    </location>
</feature>
<evidence type="ECO:0000256" key="1">
    <source>
        <dbReference type="ARBA" id="ARBA00003420"/>
    </source>
</evidence>
<reference evidence="10" key="3">
    <citation type="submission" date="2020-03" db="EMBL/GenBank/DDBJ databases">
        <title>A mixture of massive structural variations and highly conserved coding sequences in Ustilaginoidea virens genome.</title>
        <authorList>
            <person name="Zhang K."/>
            <person name="Zhao Z."/>
            <person name="Zhang Z."/>
            <person name="Li Y."/>
            <person name="Hsiang T."/>
            <person name="Sun W."/>
        </authorList>
    </citation>
    <scope>NUCLEOTIDE SEQUENCE</scope>
    <source>
        <strain evidence="10">UV-8b</strain>
    </source>
</reference>
<dbReference type="KEGG" id="uvi:66064036"/>
<organism evidence="9 12">
    <name type="scientific">Ustilaginoidea virens</name>
    <name type="common">Rice false smut fungus</name>
    <name type="synonym">Villosiclava virens</name>
    <dbReference type="NCBI Taxonomy" id="1159556"/>
    <lineage>
        <taxon>Eukaryota</taxon>
        <taxon>Fungi</taxon>
        <taxon>Dikarya</taxon>
        <taxon>Ascomycota</taxon>
        <taxon>Pezizomycotina</taxon>
        <taxon>Sordariomycetes</taxon>
        <taxon>Hypocreomycetidae</taxon>
        <taxon>Hypocreales</taxon>
        <taxon>Clavicipitaceae</taxon>
        <taxon>Ustilaginoidea</taxon>
    </lineage>
</organism>
<keyword evidence="7" id="KW-0256">Endoplasmic reticulum</keyword>
<evidence type="ECO:0000256" key="6">
    <source>
        <dbReference type="ARBA" id="ARBA00023136"/>
    </source>
</evidence>
<evidence type="ECO:0000313" key="10">
    <source>
        <dbReference type="EMBL" id="QUC19017.1"/>
    </source>
</evidence>
<evidence type="ECO:0000256" key="7">
    <source>
        <dbReference type="RuleBase" id="RU367097"/>
    </source>
</evidence>
<evidence type="ECO:0000256" key="8">
    <source>
        <dbReference type="SAM" id="MobiDB-lite"/>
    </source>
</evidence>
<keyword evidence="7" id="KW-0333">Golgi apparatus</keyword>
<dbReference type="GO" id="GO:0030659">
    <property type="term" value="C:cytoplasmic vesicle membrane"/>
    <property type="evidence" value="ECO:0007669"/>
    <property type="project" value="UniProtKB-SubCell"/>
</dbReference>
<comment type="subunit">
    <text evidence="3 7">Homooligomer.</text>
</comment>
<evidence type="ECO:0000256" key="5">
    <source>
        <dbReference type="ARBA" id="ARBA00022989"/>
    </source>
</evidence>
<dbReference type="EMBL" id="CP072754">
    <property type="protein sequence ID" value="QUC19017.1"/>
    <property type="molecule type" value="Genomic_DNA"/>
</dbReference>
<evidence type="ECO:0000256" key="4">
    <source>
        <dbReference type="ARBA" id="ARBA00022692"/>
    </source>
</evidence>
<feature type="region of interest" description="Disordered" evidence="8">
    <location>
        <begin position="1"/>
        <end position="31"/>
    </location>
</feature>
<keyword evidence="4 7" id="KW-0812">Transmembrane</keyword>
<dbReference type="RefSeq" id="XP_042996690.1">
    <property type="nucleotide sequence ID" value="XM_043140756.1"/>
</dbReference>
<evidence type="ECO:0000313" key="11">
    <source>
        <dbReference type="Proteomes" id="UP000027002"/>
    </source>
</evidence>
<evidence type="ECO:0000256" key="3">
    <source>
        <dbReference type="ARBA" id="ARBA00011182"/>
    </source>
</evidence>
<dbReference type="GO" id="GO:0005789">
    <property type="term" value="C:endoplasmic reticulum membrane"/>
    <property type="evidence" value="ECO:0007669"/>
    <property type="project" value="UniProtKB-SubCell"/>
</dbReference>
<comment type="subcellular location">
    <subcellularLocation>
        <location evidence="7">Golgi apparatus membrane</location>
        <topology evidence="7">Multi-pass membrane protein</topology>
    </subcellularLocation>
    <subcellularLocation>
        <location evidence="7">Cytoplasmic vesicle membrane</location>
        <topology evidence="7">Multi-pass membrane protein</topology>
    </subcellularLocation>
    <subcellularLocation>
        <location evidence="7">Endoplasmic reticulum membrane</location>
        <topology evidence="7">Multi-pass membrane protein</topology>
    </subcellularLocation>
</comment>
<feature type="transmembrane region" description="Helical" evidence="7">
    <location>
        <begin position="183"/>
        <end position="201"/>
    </location>
</feature>
<dbReference type="GO" id="GO:0000139">
    <property type="term" value="C:Golgi membrane"/>
    <property type="evidence" value="ECO:0007669"/>
    <property type="project" value="UniProtKB-SubCell"/>
</dbReference>
<keyword evidence="7" id="KW-0968">Cytoplasmic vesicle</keyword>
<dbReference type="InterPro" id="IPR050186">
    <property type="entry name" value="TPT_transporter"/>
</dbReference>
<accession>A0A063BKM1</accession>
<feature type="compositionally biased region" description="Basic and acidic residues" evidence="8">
    <location>
        <begin position="15"/>
        <end position="25"/>
    </location>
</feature>
<protein>
    <recommendedName>
        <fullName evidence="7">GDP-mannose transporter</fullName>
        <shortName evidence="7">GMT</shortName>
    </recommendedName>
</protein>
<evidence type="ECO:0000313" key="9">
    <source>
        <dbReference type="EMBL" id="GAO18822.1"/>
    </source>
</evidence>
<evidence type="ECO:0000313" key="12">
    <source>
        <dbReference type="Proteomes" id="UP000054053"/>
    </source>
</evidence>
<dbReference type="EMBL" id="BBTG02000013">
    <property type="protein sequence ID" value="GAO18822.1"/>
    <property type="molecule type" value="Genomic_DNA"/>
</dbReference>
<feature type="transmembrane region" description="Helical" evidence="7">
    <location>
        <begin position="343"/>
        <end position="361"/>
    </location>
</feature>
<dbReference type="GeneID" id="66064036"/>
<feature type="transmembrane region" description="Helical" evidence="7">
    <location>
        <begin position="93"/>
        <end position="110"/>
    </location>
</feature>
<name>A0A063BKM1_USTVR</name>
<proteinExistence type="inferred from homology"/>
<keyword evidence="11" id="KW-1185">Reference proteome</keyword>
<dbReference type="HOGENOM" id="CLU_048347_3_0_1"/>
<dbReference type="Proteomes" id="UP000027002">
    <property type="component" value="Chromosome 2"/>
</dbReference>
<reference evidence="9" key="1">
    <citation type="journal article" date="2016" name="Genome Announc.">
        <title>Genome Sequence of Ustilaginoidea virens IPU010, a Rice Pathogenic Fungus Causing False Smut.</title>
        <authorList>
            <person name="Kumagai T."/>
            <person name="Ishii T."/>
            <person name="Terai G."/>
            <person name="Umemura M."/>
            <person name="Machida M."/>
            <person name="Asai K."/>
        </authorList>
    </citation>
    <scope>NUCLEOTIDE SEQUENCE [LARGE SCALE GENOMIC DNA]</scope>
    <source>
        <strain evidence="9">IPU010</strain>
    </source>
</reference>
<keyword evidence="6 7" id="KW-0472">Membrane</keyword>
<reference evidence="12" key="2">
    <citation type="journal article" date="2016" name="Genome Announc.">
        <title>Genome sequence of Ustilaginoidea virens IPU010, a rice pathogenic fungus causing false smut.</title>
        <authorList>
            <person name="Kumagai T."/>
            <person name="Ishii T."/>
            <person name="Terai G."/>
            <person name="Umemura M."/>
            <person name="Machida M."/>
            <person name="Asai K."/>
        </authorList>
    </citation>
    <scope>NUCLEOTIDE SEQUENCE [LARGE SCALE GENOMIC DNA]</scope>
    <source>
        <strain evidence="12">IPU010</strain>
    </source>
</reference>
<dbReference type="OrthoDB" id="5547497at2759"/>
<keyword evidence="5 7" id="KW-1133">Transmembrane helix</keyword>
<feature type="transmembrane region" description="Helical" evidence="7">
    <location>
        <begin position="221"/>
        <end position="241"/>
    </location>
</feature>
<dbReference type="Proteomes" id="UP000054053">
    <property type="component" value="Unassembled WGS sequence"/>
</dbReference>
<comment type="similarity">
    <text evidence="2 7">Belongs to the TPT transporter family. SLC35D subfamily.</text>
</comment>
<feature type="transmembrane region" description="Helical" evidence="7">
    <location>
        <begin position="284"/>
        <end position="301"/>
    </location>
</feature>
<evidence type="ECO:0000256" key="2">
    <source>
        <dbReference type="ARBA" id="ARBA00010425"/>
    </source>
</evidence>
<feature type="transmembrane region" description="Helical" evidence="7">
    <location>
        <begin position="253"/>
        <end position="272"/>
    </location>
</feature>
<dbReference type="PANTHER" id="PTHR11132">
    <property type="entry name" value="SOLUTE CARRIER FAMILY 35"/>
    <property type="match status" value="1"/>
</dbReference>
<dbReference type="AlphaFoldDB" id="A0A063BKM1"/>
<keyword evidence="7" id="KW-0813">Transport</keyword>
<dbReference type="STRING" id="1159556.A0A063BKM1"/>
<comment type="function">
    <text evidence="1 7">Involved in the import of GDP-mannose from the cytoplasm into the Golgi lumen.</text>
</comment>
<gene>
    <name evidence="10" type="ORF">UV8b_03258</name>
    <name evidence="9" type="ORF">UVI_02029970</name>
</gene>
<feature type="transmembrane region" description="Helical" evidence="7">
    <location>
        <begin position="131"/>
        <end position="149"/>
    </location>
</feature>
<keyword evidence="7" id="KW-0762">Sugar transport</keyword>